<evidence type="ECO:0000256" key="3">
    <source>
        <dbReference type="SAM" id="MobiDB-lite"/>
    </source>
</evidence>
<evidence type="ECO:0000256" key="1">
    <source>
        <dbReference type="ARBA" id="ARBA00023054"/>
    </source>
</evidence>
<keyword evidence="1 2" id="KW-0175">Coiled coil</keyword>
<feature type="region of interest" description="Disordered" evidence="3">
    <location>
        <begin position="44"/>
        <end position="64"/>
    </location>
</feature>
<name>A0A7S0ID05_MICPS</name>
<feature type="coiled-coil region" evidence="2">
    <location>
        <begin position="114"/>
        <end position="184"/>
    </location>
</feature>
<protein>
    <recommendedName>
        <fullName evidence="5">Protein FAM184A/B N-terminal domain-containing protein</fullName>
    </recommendedName>
</protein>
<feature type="coiled-coil region" evidence="2">
    <location>
        <begin position="807"/>
        <end position="856"/>
    </location>
</feature>
<feature type="coiled-coil region" evidence="2">
    <location>
        <begin position="210"/>
        <end position="376"/>
    </location>
</feature>
<feature type="coiled-coil region" evidence="2">
    <location>
        <begin position="1092"/>
        <end position="1119"/>
    </location>
</feature>
<accession>A0A7S0ID05</accession>
<feature type="coiled-coil region" evidence="2">
    <location>
        <begin position="433"/>
        <end position="536"/>
    </location>
</feature>
<sequence>MGGGSQRGDSSGGAVMPGVVMMTELQSRMSKKISQLARVIHHLNDRGDDDPSSSPTGGIRTSDLGGDLVTVADRYDTETEQILADAAAKVQSFHRACARKEEAAGLAHAVNALRSEHEAAAASHDREMAKLRESNARALADAENKFANVKFAMDELRRTSKAEVASLESELATARAEAANASDGIRTSDLMAAHARELDRVRARHSEETNDLAKNHAEELDARLSAARREAEETMRDLRAAVTDATSRARRGESETAKIRRDLEARDADVENFRSRLHSETARADGLERELGDSTRRGEAEHRNLVDAVREAHDRERAALEANVASLEGELSRLRDASAAQTAAERETTTRLVAERESLKTALSVTEAKLADAERKTLEALARASDAESTNRRLTLGAESQSNELERSLVERAASDAALRDAEGKTAALVTANEALAEETATLRSELAAEKKAAEETRARLETLETANKTANETLAAKLRDAEKALDVAVASHRGGASAEEAKELRGRLVESEAKIAELEANAARLTTELAGARSEAEASARKEHDARFTALRAEHSKKLDAERARFDSLVEAATREATDRLRRENEALRAKEAETKVRHDDAFRGCVQEGDKRVAKALEEGQRVRNDLKMQIAELSKSLADERDGALKSHEEKLALIDDVARAKRAADEANERREAMERSHGAKEAELAEKEDAMRRAAELARRNQGEVAAQCERLREELRAAGEKARENARVAEERLARELKRRDEEWTRRAADLIQERCDALSEAHATETRSAVEAALADAETRFQTRLASSLESHETANAAMAARMDAERVRLEAAAEDAMNELAAAREGEKEAITELRALHESRVKKLEEDAAASIAEMVSKHASERDESNARHAAESAHVVETHELAMSAAAEKAEKALWDQRVDLETAAAAAVDEWRKRREDDVARLAAERRTQLGDLKEKLTREHVATLARSRREWESREEELLANFHASCDAASELADEKATLAANAQSDARTIENLRRRLDCTEAAAAMNATRMARERSIAESEQSRVFQSELASVRAEHEATTTRLSSRASAVERTLRESVREWTVKYEALEARFEARESREEDIARIARLERAVAEKENEVAEWRGHSEQTRLELRNREGTFTQAAFGNGAATLKADAEGVMDWMLGGKKDKARSGRKTLKF</sequence>
<gene>
    <name evidence="4" type="ORF">MCOM1403_LOCUS5425</name>
</gene>
<organism evidence="4">
    <name type="scientific">Micromonas pusilla</name>
    <name type="common">Picoplanktonic green alga</name>
    <name type="synonym">Chromulina pusilla</name>
    <dbReference type="NCBI Taxonomy" id="38833"/>
    <lineage>
        <taxon>Eukaryota</taxon>
        <taxon>Viridiplantae</taxon>
        <taxon>Chlorophyta</taxon>
        <taxon>Mamiellophyceae</taxon>
        <taxon>Mamiellales</taxon>
        <taxon>Mamiellaceae</taxon>
        <taxon>Micromonas</taxon>
    </lineage>
</organism>
<proteinExistence type="predicted"/>
<evidence type="ECO:0000313" key="4">
    <source>
        <dbReference type="EMBL" id="CAD8517999.1"/>
    </source>
</evidence>
<evidence type="ECO:0008006" key="5">
    <source>
        <dbReference type="Google" id="ProtNLM"/>
    </source>
</evidence>
<dbReference type="PANTHER" id="PTHR18870:SF9">
    <property type="entry name" value="PROTEIN TAG-278-RELATED"/>
    <property type="match status" value="1"/>
</dbReference>
<feature type="region of interest" description="Disordered" evidence="3">
    <location>
        <begin position="669"/>
        <end position="694"/>
    </location>
</feature>
<feature type="region of interest" description="Disordered" evidence="3">
    <location>
        <begin position="382"/>
        <end position="404"/>
    </location>
</feature>
<dbReference type="AlphaFoldDB" id="A0A7S0ID05"/>
<dbReference type="PANTHER" id="PTHR18870">
    <property type="entry name" value="PROTEIN TAG-278-RELATED"/>
    <property type="match status" value="1"/>
</dbReference>
<reference evidence="4" key="1">
    <citation type="submission" date="2021-01" db="EMBL/GenBank/DDBJ databases">
        <authorList>
            <person name="Corre E."/>
            <person name="Pelletier E."/>
            <person name="Niang G."/>
            <person name="Scheremetjew M."/>
            <person name="Finn R."/>
            <person name="Kale V."/>
            <person name="Holt S."/>
            <person name="Cochrane G."/>
            <person name="Meng A."/>
            <person name="Brown T."/>
            <person name="Cohen L."/>
        </authorList>
    </citation>
    <scope>NUCLEOTIDE SEQUENCE</scope>
    <source>
        <strain evidence="4">CCMP1723</strain>
    </source>
</reference>
<dbReference type="EMBL" id="HBEQ01006849">
    <property type="protein sequence ID" value="CAD8517999.1"/>
    <property type="molecule type" value="Transcribed_RNA"/>
</dbReference>
<evidence type="ECO:0000256" key="2">
    <source>
        <dbReference type="SAM" id="Coils"/>
    </source>
</evidence>